<evidence type="ECO:0000256" key="7">
    <source>
        <dbReference type="SAM" id="Phobius"/>
    </source>
</evidence>
<protein>
    <submittedName>
        <fullName evidence="10">Methyl-accepting chemotaxis protein II</fullName>
    </submittedName>
</protein>
<dbReference type="GO" id="GO:0005886">
    <property type="term" value="C:plasma membrane"/>
    <property type="evidence" value="ECO:0007669"/>
    <property type="project" value="TreeGrafter"/>
</dbReference>
<dbReference type="RefSeq" id="WP_081138159.1">
    <property type="nucleotide sequence ID" value="NZ_MWUE01000011.1"/>
</dbReference>
<evidence type="ECO:0000256" key="5">
    <source>
        <dbReference type="ARBA" id="ARBA00029447"/>
    </source>
</evidence>
<comment type="similarity">
    <text evidence="5">Belongs to the methyl-accepting chemotaxis (MCP) protein family.</text>
</comment>
<comment type="subcellular location">
    <subcellularLocation>
        <location evidence="1">Membrane</location>
    </subcellularLocation>
</comment>
<dbReference type="CDD" id="cd06225">
    <property type="entry name" value="HAMP"/>
    <property type="match status" value="1"/>
</dbReference>
<dbReference type="Gene3D" id="1.10.287.950">
    <property type="entry name" value="Methyl-accepting chemotaxis protein"/>
    <property type="match status" value="1"/>
</dbReference>
<keyword evidence="7" id="KW-0472">Membrane</keyword>
<dbReference type="InterPro" id="IPR003660">
    <property type="entry name" value="HAMP_dom"/>
</dbReference>
<accession>A0A1V9DLP9</accession>
<dbReference type="PANTHER" id="PTHR43531">
    <property type="entry name" value="PROTEIN ICFG"/>
    <property type="match status" value="1"/>
</dbReference>
<keyword evidence="3" id="KW-0145">Chemotaxis</keyword>
<dbReference type="PROSITE" id="PS50885">
    <property type="entry name" value="HAMP"/>
    <property type="match status" value="1"/>
</dbReference>
<evidence type="ECO:0000256" key="1">
    <source>
        <dbReference type="ARBA" id="ARBA00004370"/>
    </source>
</evidence>
<keyword evidence="11" id="KW-1185">Reference proteome</keyword>
<evidence type="ECO:0000256" key="6">
    <source>
        <dbReference type="PROSITE-ProRule" id="PRU00284"/>
    </source>
</evidence>
<dbReference type="Pfam" id="PF00672">
    <property type="entry name" value="HAMP"/>
    <property type="match status" value="1"/>
</dbReference>
<dbReference type="InterPro" id="IPR007891">
    <property type="entry name" value="CHASE3"/>
</dbReference>
<dbReference type="GO" id="GO:0007165">
    <property type="term" value="P:signal transduction"/>
    <property type="evidence" value="ECO:0007669"/>
    <property type="project" value="UniProtKB-KW"/>
</dbReference>
<dbReference type="InterPro" id="IPR004089">
    <property type="entry name" value="MCPsignal_dom"/>
</dbReference>
<dbReference type="SMART" id="SM00283">
    <property type="entry name" value="MA"/>
    <property type="match status" value="1"/>
</dbReference>
<gene>
    <name evidence="10" type="ORF">B2J69_08155</name>
</gene>
<evidence type="ECO:0000313" key="10">
    <source>
        <dbReference type="EMBL" id="OQP34772.1"/>
    </source>
</evidence>
<dbReference type="Pfam" id="PF05227">
    <property type="entry name" value="CHASE3"/>
    <property type="match status" value="1"/>
</dbReference>
<sequence length="516" mass="54732">MFKNLPIKRKFFFSFGLIVALLLILCAAFYSNFTSIVSSNDWNIHSWRVIDKSRALTQNLVNMETGLRGYAINGKEEMLDPWKTGQADFLQDLQEAKSLTADNPAQQARLNTLLHQQQAWQESFATALLNHRQALNAGTLSQSDFNAAFDANSGKPQMDQMRQTIAAIVSGETSLLTQRQQSVSAVETQTRLTLFIGALLGLAIASAAGYLLARSITRPLAEAVNAAQAIAAGDLSTALVAHSTDETGVLIATFKTMQDQLKQVVSDIQRAAFSIDNASKEVALGNTDLSARTEQQAASLEETSASMEQLTATVRQNAANAQHASTLASDASHVAQQGGDAVDRVVTTMADIFSSSKSVVDIIGTIESIAFQTNILALNAAVEAARAGEQGRGFAVVASEVRALAQRSATAAKEIKSLIEASNHRIAEGSELAAQAGNTMNGIVSAISDVSSIMSEIYTASGEQVNGIEHVGIAITQMDEVTQQNAALVEQAAAAAASLEEQAAQLSRATAIFKVA</sequence>
<keyword evidence="2" id="KW-0488">Methylation</keyword>
<dbReference type="FunFam" id="1.10.287.950:FF:000001">
    <property type="entry name" value="Methyl-accepting chemotaxis sensory transducer"/>
    <property type="match status" value="1"/>
</dbReference>
<evidence type="ECO:0000256" key="2">
    <source>
        <dbReference type="ARBA" id="ARBA00022481"/>
    </source>
</evidence>
<dbReference type="AlphaFoldDB" id="A0A1V9DLP9"/>
<feature type="transmembrane region" description="Helical" evidence="7">
    <location>
        <begin position="12"/>
        <end position="30"/>
    </location>
</feature>
<dbReference type="OrthoDB" id="2489132at2"/>
<keyword evidence="4 6" id="KW-0807">Transducer</keyword>
<keyword evidence="7" id="KW-1133">Transmembrane helix</keyword>
<dbReference type="PANTHER" id="PTHR43531:SF14">
    <property type="entry name" value="METHYL-ACCEPTING CHEMOTAXIS PROTEIN I-RELATED"/>
    <property type="match status" value="1"/>
</dbReference>
<dbReference type="SUPFAM" id="SSF58104">
    <property type="entry name" value="Methyl-accepting chemotaxis protein (MCP) signaling domain"/>
    <property type="match status" value="1"/>
</dbReference>
<name>A0A1V9DLP9_9GAMM</name>
<dbReference type="PROSITE" id="PS50111">
    <property type="entry name" value="CHEMOTAXIS_TRANSDUC_2"/>
    <property type="match status" value="1"/>
</dbReference>
<dbReference type="EMBL" id="MWUE01000011">
    <property type="protein sequence ID" value="OQP34772.1"/>
    <property type="molecule type" value="Genomic_DNA"/>
</dbReference>
<organism evidence="10 11">
    <name type="scientific">Pantoea latae</name>
    <dbReference type="NCBI Taxonomy" id="1964541"/>
    <lineage>
        <taxon>Bacteria</taxon>
        <taxon>Pseudomonadati</taxon>
        <taxon>Pseudomonadota</taxon>
        <taxon>Gammaproteobacteria</taxon>
        <taxon>Enterobacterales</taxon>
        <taxon>Erwiniaceae</taxon>
        <taxon>Pantoea</taxon>
    </lineage>
</organism>
<evidence type="ECO:0000256" key="3">
    <source>
        <dbReference type="ARBA" id="ARBA00022500"/>
    </source>
</evidence>
<evidence type="ECO:0000259" key="8">
    <source>
        <dbReference type="PROSITE" id="PS50111"/>
    </source>
</evidence>
<feature type="domain" description="Methyl-accepting transducer" evidence="8">
    <location>
        <begin position="271"/>
        <end position="500"/>
    </location>
</feature>
<feature type="domain" description="HAMP" evidence="9">
    <location>
        <begin position="214"/>
        <end position="266"/>
    </location>
</feature>
<evidence type="ECO:0000256" key="4">
    <source>
        <dbReference type="ARBA" id="ARBA00023224"/>
    </source>
</evidence>
<dbReference type="SMART" id="SM00304">
    <property type="entry name" value="HAMP"/>
    <property type="match status" value="1"/>
</dbReference>
<dbReference type="Gene3D" id="6.10.340.10">
    <property type="match status" value="1"/>
</dbReference>
<dbReference type="GO" id="GO:0006935">
    <property type="term" value="P:chemotaxis"/>
    <property type="evidence" value="ECO:0007669"/>
    <property type="project" value="UniProtKB-KW"/>
</dbReference>
<keyword evidence="7" id="KW-0812">Transmembrane</keyword>
<evidence type="ECO:0000313" key="11">
    <source>
        <dbReference type="Proteomes" id="UP000192769"/>
    </source>
</evidence>
<dbReference type="GO" id="GO:0004888">
    <property type="term" value="F:transmembrane signaling receptor activity"/>
    <property type="evidence" value="ECO:0007669"/>
    <property type="project" value="TreeGrafter"/>
</dbReference>
<feature type="transmembrane region" description="Helical" evidence="7">
    <location>
        <begin position="192"/>
        <end position="213"/>
    </location>
</feature>
<dbReference type="Proteomes" id="UP000192769">
    <property type="component" value="Unassembled WGS sequence"/>
</dbReference>
<dbReference type="CDD" id="cd11386">
    <property type="entry name" value="MCP_signal"/>
    <property type="match status" value="1"/>
</dbReference>
<dbReference type="InterPro" id="IPR051310">
    <property type="entry name" value="MCP_chemotaxis"/>
</dbReference>
<dbReference type="Pfam" id="PF00015">
    <property type="entry name" value="MCPsignal"/>
    <property type="match status" value="1"/>
</dbReference>
<evidence type="ECO:0000259" key="9">
    <source>
        <dbReference type="PROSITE" id="PS50885"/>
    </source>
</evidence>
<comment type="caution">
    <text evidence="10">The sequence shown here is derived from an EMBL/GenBank/DDBJ whole genome shotgun (WGS) entry which is preliminary data.</text>
</comment>
<reference evidence="10 11" key="1">
    <citation type="submission" date="2017-02" db="EMBL/GenBank/DDBJ databases">
        <title>Whole genome shotgun sequence of Pantoea agglomerans strain AS1 isolated from a cycad, Zamia floridana in Central Florida, USA.</title>
        <authorList>
            <person name="Lata P."/>
            <person name="Govindarajan S."/>
            <person name="Qi F."/>
            <person name="Li J.-L."/>
            <person name="Maurya S.K."/>
            <person name="Sahoo M.K."/>
        </authorList>
    </citation>
    <scope>NUCLEOTIDE SEQUENCE [LARGE SCALE GENOMIC DNA]</scope>
    <source>
        <strain evidence="10 11">AS1</strain>
    </source>
</reference>
<proteinExistence type="inferred from homology"/>
<dbReference type="CDD" id="cd19410">
    <property type="entry name" value="HK9-like_sensor"/>
    <property type="match status" value="1"/>
</dbReference>